<name>A0A238F6I0_9BASI</name>
<accession>A0A238F6I0</accession>
<dbReference type="EMBL" id="FMSP01000002">
    <property type="protein sequence ID" value="SCV67603.1"/>
    <property type="molecule type" value="Genomic_DNA"/>
</dbReference>
<sequence>MHNINTLSSRQIIRHETDLFTEFRRREISLCQYLTWYSNQSTTSQEALIHLSKLCNNHWSSFQFQTYT</sequence>
<dbReference type="Proteomes" id="UP000198372">
    <property type="component" value="Unassembled WGS sequence"/>
</dbReference>
<reference evidence="2" key="1">
    <citation type="submission" date="2016-09" db="EMBL/GenBank/DDBJ databases">
        <authorList>
            <person name="Jeantristanb JTB J.-T."/>
            <person name="Ricardo R."/>
        </authorList>
    </citation>
    <scope>NUCLEOTIDE SEQUENCE [LARGE SCALE GENOMIC DNA]</scope>
</reference>
<dbReference type="AlphaFoldDB" id="A0A238F6I0"/>
<protein>
    <submittedName>
        <fullName evidence="1">BQ2448_5214 protein</fullName>
    </submittedName>
</protein>
<organism evidence="1 2">
    <name type="scientific">Microbotryum intermedium</name>
    <dbReference type="NCBI Taxonomy" id="269621"/>
    <lineage>
        <taxon>Eukaryota</taxon>
        <taxon>Fungi</taxon>
        <taxon>Dikarya</taxon>
        <taxon>Basidiomycota</taxon>
        <taxon>Pucciniomycotina</taxon>
        <taxon>Microbotryomycetes</taxon>
        <taxon>Microbotryales</taxon>
        <taxon>Microbotryaceae</taxon>
        <taxon>Microbotryum</taxon>
    </lineage>
</organism>
<evidence type="ECO:0000313" key="2">
    <source>
        <dbReference type="Proteomes" id="UP000198372"/>
    </source>
</evidence>
<evidence type="ECO:0000313" key="1">
    <source>
        <dbReference type="EMBL" id="SCV67603.1"/>
    </source>
</evidence>
<keyword evidence="2" id="KW-1185">Reference proteome</keyword>
<gene>
    <name evidence="1" type="ORF">BQ2448_5214</name>
</gene>
<proteinExistence type="predicted"/>